<dbReference type="GO" id="GO:0005886">
    <property type="term" value="C:plasma membrane"/>
    <property type="evidence" value="ECO:0007669"/>
    <property type="project" value="UniProtKB-SubCell"/>
</dbReference>
<accession>A0A939JKA5</accession>
<dbReference type="InterPro" id="IPR012338">
    <property type="entry name" value="Beta-lactam/transpept-like"/>
</dbReference>
<evidence type="ECO:0000256" key="3">
    <source>
        <dbReference type="ARBA" id="ARBA00007171"/>
    </source>
</evidence>
<dbReference type="EMBL" id="JAFLRJ010000208">
    <property type="protein sequence ID" value="MBO0514474.1"/>
    <property type="molecule type" value="Genomic_DNA"/>
</dbReference>
<evidence type="ECO:0000313" key="18">
    <source>
        <dbReference type="EMBL" id="MBO0514474.1"/>
    </source>
</evidence>
<dbReference type="SUPFAM" id="SSF56519">
    <property type="entry name" value="Penicillin binding protein dimerisation domain"/>
    <property type="match status" value="1"/>
</dbReference>
<dbReference type="SUPFAM" id="SSF56601">
    <property type="entry name" value="beta-lactamase/transpeptidase-like"/>
    <property type="match status" value="1"/>
</dbReference>
<evidence type="ECO:0000256" key="6">
    <source>
        <dbReference type="ARBA" id="ARBA00022670"/>
    </source>
</evidence>
<sequence>MTNIPATGRTPRVQIRLIVIQILVFSLLLTLGGRLWYLQVRNGQEYTDEAKNNHVQQVVQPAVRGAILDARGVPLADNETRLVVTASRTELLKMKDDGKAVLTRLAGVLKLKPQDVIEKIRLCDAKTPKPCWNGSPYQPIPVTDEATTQQALQIRERSEDFPGISADPTAVRRYTSPGKANTSQVLGYLSPVTDGEINKAKDTASPYLRSDQVGRSGLERTYDKELRGQAGVTRYEVDNLGRVIGEADSDKAKAGSNVVTSIDARVQALTEYELDFAMKEARKQYDKLTGMNYKADSGAAIVMEAKTGRIVAMASAPTYDPNAWVGGISAKDYANLTSKNSNYPLLNRAIQGQSAPGSTFKVVSTAAAVEAGYEWDGGYPCTSSYSVGNQVFKNFEGENFGPISLGRALEVSCDTVFYGLADGQWKKDGGINPKKGQPKDYFYKAAHQFGLGKETGIDLPNEVTGRVPDRQWKQRFWKANKDIWCQQGKKNGTYVEQIAYENCLEGNQLREGDSINYSIGQGDTLVTPVQEAMIYGALANGGTEYVPTIGKAIVSADGKSVQEIKPQVKAKLPVSKATLKGMDKALAGVVTSGTAAWKFQGWPQDKIELHAKTGTAEVYGKQTTSWLATYSKDYTVIMTISQAGTGSGASGEAIRNIYSSLYGVQSDGSVNNKKALLPTPQKSLPKIATDGSIDSPKITDYDPNSQKVPLKKTGDQQLAVRVGRRD</sequence>
<dbReference type="InterPro" id="IPR005311">
    <property type="entry name" value="PBP_dimer"/>
</dbReference>
<proteinExistence type="inferred from homology"/>
<evidence type="ECO:0000256" key="14">
    <source>
        <dbReference type="SAM" id="MobiDB-lite"/>
    </source>
</evidence>
<evidence type="ECO:0000256" key="5">
    <source>
        <dbReference type="ARBA" id="ARBA00022519"/>
    </source>
</evidence>
<comment type="caution">
    <text evidence="18">The sequence shown here is derived from an EMBL/GenBank/DDBJ whole genome shotgun (WGS) entry which is preliminary data.</text>
</comment>
<evidence type="ECO:0000256" key="12">
    <source>
        <dbReference type="ARBA" id="ARBA00023136"/>
    </source>
</evidence>
<keyword evidence="12 15" id="KW-0472">Membrane</keyword>
<evidence type="ECO:0000259" key="17">
    <source>
        <dbReference type="Pfam" id="PF03717"/>
    </source>
</evidence>
<evidence type="ECO:0000256" key="15">
    <source>
        <dbReference type="SAM" id="Phobius"/>
    </source>
</evidence>
<dbReference type="InterPro" id="IPR017790">
    <property type="entry name" value="Penicillin-binding_protein_2"/>
</dbReference>
<reference evidence="18" key="1">
    <citation type="submission" date="2021-03" db="EMBL/GenBank/DDBJ databases">
        <title>Streptomyces poriferae sp. nov., a novel marine sponge-derived Actinobacteria species with anti-MRSA activity.</title>
        <authorList>
            <person name="Sandoval-Powers M."/>
            <person name="Kralova S."/>
            <person name="Nguyen G.-S."/>
            <person name="Fawwal D."/>
            <person name="Degnes K."/>
            <person name="Klinkenberg G."/>
            <person name="Sletta H."/>
            <person name="Wentzel A."/>
            <person name="Liles M.R."/>
        </authorList>
    </citation>
    <scope>NUCLEOTIDE SEQUENCE</scope>
    <source>
        <strain evidence="18">DSM 41794</strain>
    </source>
</reference>
<dbReference type="PANTHER" id="PTHR30627">
    <property type="entry name" value="PEPTIDOGLYCAN D,D-TRANSPEPTIDASE"/>
    <property type="match status" value="1"/>
</dbReference>
<dbReference type="Pfam" id="PF00905">
    <property type="entry name" value="Transpeptidase"/>
    <property type="match status" value="1"/>
</dbReference>
<dbReference type="GO" id="GO:0006508">
    <property type="term" value="P:proteolysis"/>
    <property type="evidence" value="ECO:0007669"/>
    <property type="project" value="UniProtKB-KW"/>
</dbReference>
<dbReference type="GO" id="GO:0008658">
    <property type="term" value="F:penicillin binding"/>
    <property type="evidence" value="ECO:0007669"/>
    <property type="project" value="InterPro"/>
</dbReference>
<evidence type="ECO:0000313" key="19">
    <source>
        <dbReference type="Proteomes" id="UP000664167"/>
    </source>
</evidence>
<dbReference type="GO" id="GO:0009002">
    <property type="term" value="F:serine-type D-Ala-D-Ala carboxypeptidase activity"/>
    <property type="evidence" value="ECO:0007669"/>
    <property type="project" value="UniProtKB-EC"/>
</dbReference>
<evidence type="ECO:0000256" key="11">
    <source>
        <dbReference type="ARBA" id="ARBA00022989"/>
    </source>
</evidence>
<keyword evidence="19" id="KW-1185">Reference proteome</keyword>
<dbReference type="GO" id="GO:0008360">
    <property type="term" value="P:regulation of cell shape"/>
    <property type="evidence" value="ECO:0007669"/>
    <property type="project" value="UniProtKB-KW"/>
</dbReference>
<dbReference type="Gene3D" id="3.90.1310.10">
    <property type="entry name" value="Penicillin-binding protein 2a (Domain 2)"/>
    <property type="match status" value="1"/>
</dbReference>
<keyword evidence="5" id="KW-0997">Cell inner membrane</keyword>
<dbReference type="Gene3D" id="3.40.710.10">
    <property type="entry name" value="DD-peptidase/beta-lactamase superfamily"/>
    <property type="match status" value="1"/>
</dbReference>
<dbReference type="InterPro" id="IPR001460">
    <property type="entry name" value="PCN-bd_Tpept"/>
</dbReference>
<evidence type="ECO:0000256" key="8">
    <source>
        <dbReference type="ARBA" id="ARBA00022801"/>
    </source>
</evidence>
<dbReference type="GO" id="GO:0009252">
    <property type="term" value="P:peptidoglycan biosynthetic process"/>
    <property type="evidence" value="ECO:0007669"/>
    <property type="project" value="UniProtKB-KW"/>
</dbReference>
<protein>
    <submittedName>
        <fullName evidence="18">Penicillin-binding protein 2</fullName>
        <ecNumber evidence="18">3.4.16.4</ecNumber>
    </submittedName>
</protein>
<keyword evidence="6" id="KW-0645">Protease</keyword>
<evidence type="ECO:0000256" key="7">
    <source>
        <dbReference type="ARBA" id="ARBA00022692"/>
    </source>
</evidence>
<dbReference type="AlphaFoldDB" id="A0A939JKA5"/>
<dbReference type="GO" id="GO:0071555">
    <property type="term" value="P:cell wall organization"/>
    <property type="evidence" value="ECO:0007669"/>
    <property type="project" value="UniProtKB-KW"/>
</dbReference>
<keyword evidence="13" id="KW-0961">Cell wall biogenesis/degradation</keyword>
<keyword evidence="10" id="KW-0573">Peptidoglycan synthesis</keyword>
<dbReference type="Proteomes" id="UP000664167">
    <property type="component" value="Unassembled WGS sequence"/>
</dbReference>
<keyword evidence="9" id="KW-0133">Cell shape</keyword>
<keyword evidence="18" id="KW-0121">Carboxypeptidase</keyword>
<keyword evidence="8 18" id="KW-0378">Hydrolase</keyword>
<evidence type="ECO:0000256" key="9">
    <source>
        <dbReference type="ARBA" id="ARBA00022960"/>
    </source>
</evidence>
<keyword evidence="4" id="KW-1003">Cell membrane</keyword>
<dbReference type="InterPro" id="IPR036138">
    <property type="entry name" value="PBP_dimer_sf"/>
</dbReference>
<dbReference type="EC" id="3.4.16.4" evidence="18"/>
<dbReference type="NCBIfam" id="TIGR03423">
    <property type="entry name" value="pbp2_mrdA"/>
    <property type="match status" value="1"/>
</dbReference>
<gene>
    <name evidence="18" type="primary">mrdA</name>
    <name evidence="18" type="ORF">J0695_22155</name>
</gene>
<feature type="domain" description="Penicillin-binding protein transpeptidase" evidence="16">
    <location>
        <begin position="298"/>
        <end position="658"/>
    </location>
</feature>
<feature type="region of interest" description="Disordered" evidence="14">
    <location>
        <begin position="682"/>
        <end position="726"/>
    </location>
</feature>
<evidence type="ECO:0000256" key="4">
    <source>
        <dbReference type="ARBA" id="ARBA00022475"/>
    </source>
</evidence>
<organism evidence="18 19">
    <name type="scientific">Streptomyces beijiangensis</name>
    <dbReference type="NCBI Taxonomy" id="163361"/>
    <lineage>
        <taxon>Bacteria</taxon>
        <taxon>Bacillati</taxon>
        <taxon>Actinomycetota</taxon>
        <taxon>Actinomycetes</taxon>
        <taxon>Kitasatosporales</taxon>
        <taxon>Streptomycetaceae</taxon>
        <taxon>Streptomyces</taxon>
    </lineage>
</organism>
<evidence type="ECO:0000259" key="16">
    <source>
        <dbReference type="Pfam" id="PF00905"/>
    </source>
</evidence>
<dbReference type="PANTHER" id="PTHR30627:SF2">
    <property type="entry name" value="PEPTIDOGLYCAN D,D-TRANSPEPTIDASE MRDA"/>
    <property type="match status" value="1"/>
</dbReference>
<dbReference type="InterPro" id="IPR050515">
    <property type="entry name" value="Beta-lactam/transpept"/>
</dbReference>
<evidence type="ECO:0000256" key="13">
    <source>
        <dbReference type="ARBA" id="ARBA00023316"/>
    </source>
</evidence>
<feature type="domain" description="Penicillin-binding protein dimerisation" evidence="17">
    <location>
        <begin position="60"/>
        <end position="246"/>
    </location>
</feature>
<keyword evidence="7 15" id="KW-0812">Transmembrane</keyword>
<feature type="transmembrane region" description="Helical" evidence="15">
    <location>
        <begin position="17"/>
        <end position="37"/>
    </location>
</feature>
<comment type="similarity">
    <text evidence="3">Belongs to the transpeptidase family.</text>
</comment>
<dbReference type="RefSeq" id="WP_206963871.1">
    <property type="nucleotide sequence ID" value="NZ_BAAAJJ010000002.1"/>
</dbReference>
<name>A0A939JKA5_9ACTN</name>
<dbReference type="Pfam" id="PF03717">
    <property type="entry name" value="PBP_dimer"/>
    <property type="match status" value="1"/>
</dbReference>
<evidence type="ECO:0000256" key="10">
    <source>
        <dbReference type="ARBA" id="ARBA00022984"/>
    </source>
</evidence>
<dbReference type="GO" id="GO:0071972">
    <property type="term" value="F:peptidoglycan L,D-transpeptidase activity"/>
    <property type="evidence" value="ECO:0007669"/>
    <property type="project" value="TreeGrafter"/>
</dbReference>
<evidence type="ECO:0000256" key="1">
    <source>
        <dbReference type="ARBA" id="ARBA00004167"/>
    </source>
</evidence>
<keyword evidence="11 15" id="KW-1133">Transmembrane helix</keyword>
<comment type="subcellular location">
    <subcellularLocation>
        <location evidence="2">Cell membrane</location>
    </subcellularLocation>
    <subcellularLocation>
        <location evidence="1">Membrane</location>
        <topology evidence="1">Single-pass membrane protein</topology>
    </subcellularLocation>
</comment>
<evidence type="ECO:0000256" key="2">
    <source>
        <dbReference type="ARBA" id="ARBA00004236"/>
    </source>
</evidence>